<feature type="non-terminal residue" evidence="1">
    <location>
        <position position="1"/>
    </location>
</feature>
<accession>X1K5Q5</accession>
<proteinExistence type="predicted"/>
<name>X1K5Q5_9ZZZZ</name>
<organism evidence="1">
    <name type="scientific">marine sediment metagenome</name>
    <dbReference type="NCBI Taxonomy" id="412755"/>
    <lineage>
        <taxon>unclassified sequences</taxon>
        <taxon>metagenomes</taxon>
        <taxon>ecological metagenomes</taxon>
    </lineage>
</organism>
<comment type="caution">
    <text evidence="1">The sequence shown here is derived from an EMBL/GenBank/DDBJ whole genome shotgun (WGS) entry which is preliminary data.</text>
</comment>
<dbReference type="EMBL" id="BARV01010819">
    <property type="protein sequence ID" value="GAI02367.1"/>
    <property type="molecule type" value="Genomic_DNA"/>
</dbReference>
<reference evidence="1" key="1">
    <citation type="journal article" date="2014" name="Front. Microbiol.">
        <title>High frequency of phylogenetically diverse reductive dehalogenase-homologous genes in deep subseafloor sedimentary metagenomes.</title>
        <authorList>
            <person name="Kawai M."/>
            <person name="Futagami T."/>
            <person name="Toyoda A."/>
            <person name="Takaki Y."/>
            <person name="Nishi S."/>
            <person name="Hori S."/>
            <person name="Arai W."/>
            <person name="Tsubouchi T."/>
            <person name="Morono Y."/>
            <person name="Uchiyama I."/>
            <person name="Ito T."/>
            <person name="Fujiyama A."/>
            <person name="Inagaki F."/>
            <person name="Takami H."/>
        </authorList>
    </citation>
    <scope>NUCLEOTIDE SEQUENCE</scope>
    <source>
        <strain evidence="1">Expedition CK06-06</strain>
    </source>
</reference>
<gene>
    <name evidence="1" type="ORF">S06H3_20789</name>
</gene>
<sequence>NLTRLKRGVTISRDNLRVTPPLLFQKIAPEKKGG</sequence>
<dbReference type="AlphaFoldDB" id="X1K5Q5"/>
<evidence type="ECO:0000313" key="1">
    <source>
        <dbReference type="EMBL" id="GAI02367.1"/>
    </source>
</evidence>
<protein>
    <submittedName>
        <fullName evidence="1">Uncharacterized protein</fullName>
    </submittedName>
</protein>